<comment type="caution">
    <text evidence="1">The sequence shown here is derived from an EMBL/GenBank/DDBJ whole genome shotgun (WGS) entry which is preliminary data.</text>
</comment>
<sequence length="53" mass="5820">MNGEKLGEMVTFKYLGATLSKDGTITTEVRIRIVNANAAVVKDVDKQLQQLPN</sequence>
<name>A0A9D4M9G0_DREPO</name>
<gene>
    <name evidence="1" type="ORF">DPMN_034042</name>
</gene>
<evidence type="ECO:0000313" key="1">
    <source>
        <dbReference type="EMBL" id="KAH3870851.1"/>
    </source>
</evidence>
<dbReference type="AlphaFoldDB" id="A0A9D4M9G0"/>
<dbReference type="Proteomes" id="UP000828390">
    <property type="component" value="Unassembled WGS sequence"/>
</dbReference>
<protein>
    <submittedName>
        <fullName evidence="1">Uncharacterized protein</fullName>
    </submittedName>
</protein>
<evidence type="ECO:0000313" key="2">
    <source>
        <dbReference type="Proteomes" id="UP000828390"/>
    </source>
</evidence>
<keyword evidence="2" id="KW-1185">Reference proteome</keyword>
<dbReference type="EMBL" id="JAIWYP010000002">
    <property type="protein sequence ID" value="KAH3870851.1"/>
    <property type="molecule type" value="Genomic_DNA"/>
</dbReference>
<organism evidence="1 2">
    <name type="scientific">Dreissena polymorpha</name>
    <name type="common">Zebra mussel</name>
    <name type="synonym">Mytilus polymorpha</name>
    <dbReference type="NCBI Taxonomy" id="45954"/>
    <lineage>
        <taxon>Eukaryota</taxon>
        <taxon>Metazoa</taxon>
        <taxon>Spiralia</taxon>
        <taxon>Lophotrochozoa</taxon>
        <taxon>Mollusca</taxon>
        <taxon>Bivalvia</taxon>
        <taxon>Autobranchia</taxon>
        <taxon>Heteroconchia</taxon>
        <taxon>Euheterodonta</taxon>
        <taxon>Imparidentia</taxon>
        <taxon>Neoheterodontei</taxon>
        <taxon>Myida</taxon>
        <taxon>Dreissenoidea</taxon>
        <taxon>Dreissenidae</taxon>
        <taxon>Dreissena</taxon>
    </lineage>
</organism>
<reference evidence="1" key="2">
    <citation type="submission" date="2020-11" db="EMBL/GenBank/DDBJ databases">
        <authorList>
            <person name="McCartney M.A."/>
            <person name="Auch B."/>
            <person name="Kono T."/>
            <person name="Mallez S."/>
            <person name="Becker A."/>
            <person name="Gohl D.M."/>
            <person name="Silverstein K.A.T."/>
            <person name="Koren S."/>
            <person name="Bechman K.B."/>
            <person name="Herman A."/>
            <person name="Abrahante J.E."/>
            <person name="Garbe J."/>
        </authorList>
    </citation>
    <scope>NUCLEOTIDE SEQUENCE</scope>
    <source>
        <strain evidence="1">Duluth1</strain>
        <tissue evidence="1">Whole animal</tissue>
    </source>
</reference>
<reference evidence="1" key="1">
    <citation type="journal article" date="2019" name="bioRxiv">
        <title>The Genome of the Zebra Mussel, Dreissena polymorpha: A Resource for Invasive Species Research.</title>
        <authorList>
            <person name="McCartney M.A."/>
            <person name="Auch B."/>
            <person name="Kono T."/>
            <person name="Mallez S."/>
            <person name="Zhang Y."/>
            <person name="Obille A."/>
            <person name="Becker A."/>
            <person name="Abrahante J.E."/>
            <person name="Garbe J."/>
            <person name="Badalamenti J.P."/>
            <person name="Herman A."/>
            <person name="Mangelson H."/>
            <person name="Liachko I."/>
            <person name="Sullivan S."/>
            <person name="Sone E.D."/>
            <person name="Koren S."/>
            <person name="Silverstein K.A.T."/>
            <person name="Beckman K.B."/>
            <person name="Gohl D.M."/>
        </authorList>
    </citation>
    <scope>NUCLEOTIDE SEQUENCE</scope>
    <source>
        <strain evidence="1">Duluth1</strain>
        <tissue evidence="1">Whole animal</tissue>
    </source>
</reference>
<accession>A0A9D4M9G0</accession>
<proteinExistence type="predicted"/>